<reference evidence="3" key="2">
    <citation type="submission" date="2012-06" db="EMBL/GenBank/DDBJ databases">
        <title>Annotation of the Genome Sequence of Fusarium oxysporum Fo47.</title>
        <authorList>
            <consortium name="The Broad Institute Genomics Platform"/>
            <person name="Ma L.-J."/>
            <person name="Corby-Kistler H."/>
            <person name="Broz K."/>
            <person name="Gale L.R."/>
            <person name="Jonkers W."/>
            <person name="O'Donnell K."/>
            <person name="Ploetz R."/>
            <person name="Steinberg C."/>
            <person name="Schwartz D.C."/>
            <person name="VanEtten H."/>
            <person name="Zhou S."/>
            <person name="Young S.K."/>
            <person name="Zeng Q."/>
            <person name="Gargeya S."/>
            <person name="Fitzgerald M."/>
            <person name="Abouelleil A."/>
            <person name="Alvarado L."/>
            <person name="Chapman S.B."/>
            <person name="Gainer-Dewar J."/>
            <person name="Goldberg J."/>
            <person name="Griggs A."/>
            <person name="Gujja S."/>
            <person name="Hansen M."/>
            <person name="Howarth C."/>
            <person name="Imamovic A."/>
            <person name="Ireland A."/>
            <person name="Larimer J."/>
            <person name="McCowan C."/>
            <person name="Murphy C."/>
            <person name="Pearson M."/>
            <person name="Poon T.W."/>
            <person name="Priest M."/>
            <person name="Roberts A."/>
            <person name="Saif S."/>
            <person name="Shea T."/>
            <person name="Sykes S."/>
            <person name="Wortman J."/>
            <person name="Nusbaum C."/>
            <person name="Birren B."/>
        </authorList>
    </citation>
    <scope>NUCLEOTIDE SEQUENCE</scope>
    <source>
        <strain evidence="3">Fo47</strain>
    </source>
</reference>
<organism evidence="3">
    <name type="scientific">Fusarium oxysporum Fo47</name>
    <dbReference type="NCBI Taxonomy" id="660027"/>
    <lineage>
        <taxon>Eukaryota</taxon>
        <taxon>Fungi</taxon>
        <taxon>Dikarya</taxon>
        <taxon>Ascomycota</taxon>
        <taxon>Pezizomycotina</taxon>
        <taxon>Sordariomycetes</taxon>
        <taxon>Hypocreomycetidae</taxon>
        <taxon>Hypocreales</taxon>
        <taxon>Nectriaceae</taxon>
        <taxon>Fusarium</taxon>
        <taxon>Fusarium oxysporum species complex</taxon>
    </lineage>
</organism>
<proteinExistence type="inferred from homology"/>
<dbReference type="GO" id="GO:0004556">
    <property type="term" value="F:alpha-amylase activity"/>
    <property type="evidence" value="ECO:0007669"/>
    <property type="project" value="TreeGrafter"/>
</dbReference>
<dbReference type="EMBL" id="JH717897">
    <property type="protein sequence ID" value="EWZ48968.1"/>
    <property type="molecule type" value="Genomic_DNA"/>
</dbReference>
<dbReference type="AlphaFoldDB" id="W9L6X6"/>
<dbReference type="Gene3D" id="3.20.20.80">
    <property type="entry name" value="Glycosidases"/>
    <property type="match status" value="1"/>
</dbReference>
<dbReference type="InterPro" id="IPR017853">
    <property type="entry name" value="GH"/>
</dbReference>
<accession>W9L6X6</accession>
<sequence>MTINACHQEPIWWKQRVVYQIYPASFKDTNGDGIGDIPGIISKLDYIQDPRRRHYLGFATLQKSPGRYGL</sequence>
<evidence type="ECO:0000256" key="1">
    <source>
        <dbReference type="ARBA" id="ARBA00008061"/>
    </source>
</evidence>
<dbReference type="HOGENOM" id="CLU_2757909_0_0_1"/>
<dbReference type="SUPFAM" id="SSF51445">
    <property type="entry name" value="(Trans)glycosidases"/>
    <property type="match status" value="1"/>
</dbReference>
<dbReference type="GO" id="GO:0004574">
    <property type="term" value="F:oligo-1,6-glucosidase activity"/>
    <property type="evidence" value="ECO:0007669"/>
    <property type="project" value="TreeGrafter"/>
</dbReference>
<reference evidence="3" key="1">
    <citation type="submission" date="2011-06" db="EMBL/GenBank/DDBJ databases">
        <title>The Genome Sequence of Fusarium oxysporum Fo47.</title>
        <authorList>
            <consortium name="The Broad Institute Genome Sequencing Platform"/>
            <person name="Ma L.-J."/>
            <person name="Gale L.R."/>
            <person name="Schwartz D.C."/>
            <person name="Zhou S."/>
            <person name="Corby-Kistler H."/>
            <person name="Young S.K."/>
            <person name="Zeng Q."/>
            <person name="Gargeya S."/>
            <person name="Fitzgerald M."/>
            <person name="Haas B."/>
            <person name="Abouelleil A."/>
            <person name="Alvarado L."/>
            <person name="Arachchi H.M."/>
            <person name="Berlin A."/>
            <person name="Brown A."/>
            <person name="Chapman S.B."/>
            <person name="Chen Z."/>
            <person name="Dunbar C."/>
            <person name="Freedman E."/>
            <person name="Gearin G."/>
            <person name="Gellesch M."/>
            <person name="Goldberg J."/>
            <person name="Griggs A."/>
            <person name="Gujja S."/>
            <person name="Heiman D."/>
            <person name="Howarth C."/>
            <person name="Larson L."/>
            <person name="Lui A."/>
            <person name="MacDonald P.J.P."/>
            <person name="Mehta T."/>
            <person name="Montmayeur A."/>
            <person name="Murphy C."/>
            <person name="Neiman D."/>
            <person name="Pearson M."/>
            <person name="Priest M."/>
            <person name="Roberts A."/>
            <person name="Saif S."/>
            <person name="Shea T."/>
            <person name="Shenoy N."/>
            <person name="Sisk P."/>
            <person name="Stolte C."/>
            <person name="Sykes S."/>
            <person name="Wortman J."/>
            <person name="Nusbaum C."/>
            <person name="Birren B."/>
        </authorList>
    </citation>
    <scope>NUCLEOTIDE SEQUENCE [LARGE SCALE GENOMIC DNA]</scope>
    <source>
        <strain evidence="3">Fo47</strain>
    </source>
</reference>
<dbReference type="InterPro" id="IPR006047">
    <property type="entry name" value="GH13_cat_dom"/>
</dbReference>
<dbReference type="GO" id="GO:0004575">
    <property type="term" value="F:sucrose alpha-glucosidase activity"/>
    <property type="evidence" value="ECO:0007669"/>
    <property type="project" value="TreeGrafter"/>
</dbReference>
<dbReference type="GO" id="GO:0033934">
    <property type="term" value="F:glucan 1,4-alpha-maltotriohydrolase activity"/>
    <property type="evidence" value="ECO:0007669"/>
    <property type="project" value="TreeGrafter"/>
</dbReference>
<gene>
    <name evidence="3" type="ORF">FOZG_04432</name>
</gene>
<dbReference type="GO" id="GO:0005987">
    <property type="term" value="P:sucrose catabolic process"/>
    <property type="evidence" value="ECO:0007669"/>
    <property type="project" value="TreeGrafter"/>
</dbReference>
<dbReference type="VEuPathDB" id="FungiDB:FOZG_04432"/>
<feature type="domain" description="Glycosyl hydrolase family 13 catalytic" evidence="2">
    <location>
        <begin position="20"/>
        <end position="49"/>
    </location>
</feature>
<dbReference type="GO" id="GO:0000025">
    <property type="term" value="P:maltose catabolic process"/>
    <property type="evidence" value="ECO:0007669"/>
    <property type="project" value="TreeGrafter"/>
</dbReference>
<protein>
    <recommendedName>
        <fullName evidence="2">Glycosyl hydrolase family 13 catalytic domain-containing protein</fullName>
    </recommendedName>
</protein>
<dbReference type="Proteomes" id="UP000030766">
    <property type="component" value="Unassembled WGS sequence"/>
</dbReference>
<evidence type="ECO:0000259" key="2">
    <source>
        <dbReference type="Pfam" id="PF00128"/>
    </source>
</evidence>
<comment type="similarity">
    <text evidence="1">Belongs to the glycosyl hydrolase 13 family.</text>
</comment>
<name>W9L6X6_FUSOX</name>
<dbReference type="PANTHER" id="PTHR10357:SF179">
    <property type="entry name" value="NEUTRAL AND BASIC AMINO ACID TRANSPORT PROTEIN RBAT"/>
    <property type="match status" value="1"/>
</dbReference>
<evidence type="ECO:0000313" key="3">
    <source>
        <dbReference type="EMBL" id="EWZ48968.1"/>
    </source>
</evidence>
<dbReference type="PANTHER" id="PTHR10357">
    <property type="entry name" value="ALPHA-AMYLASE FAMILY MEMBER"/>
    <property type="match status" value="1"/>
</dbReference>
<dbReference type="Pfam" id="PF00128">
    <property type="entry name" value="Alpha-amylase"/>
    <property type="match status" value="1"/>
</dbReference>